<keyword evidence="2" id="KW-1185">Reference proteome</keyword>
<dbReference type="Proteomes" id="UP000324222">
    <property type="component" value="Unassembled WGS sequence"/>
</dbReference>
<dbReference type="EMBL" id="VSRR010028540">
    <property type="protein sequence ID" value="MPC68886.1"/>
    <property type="molecule type" value="Genomic_DNA"/>
</dbReference>
<evidence type="ECO:0000313" key="2">
    <source>
        <dbReference type="Proteomes" id="UP000324222"/>
    </source>
</evidence>
<gene>
    <name evidence="1" type="ORF">E2C01_063096</name>
</gene>
<reference evidence="1 2" key="1">
    <citation type="submission" date="2019-05" db="EMBL/GenBank/DDBJ databases">
        <title>Another draft genome of Portunus trituberculatus and its Hox gene families provides insights of decapod evolution.</title>
        <authorList>
            <person name="Jeong J.-H."/>
            <person name="Song I."/>
            <person name="Kim S."/>
            <person name="Choi T."/>
            <person name="Kim D."/>
            <person name="Ryu S."/>
            <person name="Kim W."/>
        </authorList>
    </citation>
    <scope>NUCLEOTIDE SEQUENCE [LARGE SCALE GENOMIC DNA]</scope>
    <source>
        <tissue evidence="1">Muscle</tissue>
    </source>
</reference>
<dbReference type="AlphaFoldDB" id="A0A5B7HFZ7"/>
<accession>A0A5B7HFZ7</accession>
<sequence>MPFSQNCSKTRDLHRHLVYWYYPYDWYQNGTVTVVRRERTELCIRPNVQPFDYQIFFTINKPLVFIRSRTESPLYFKFVPWEEEVQAHVIYYLSQEFKE</sequence>
<proteinExistence type="predicted"/>
<protein>
    <submittedName>
        <fullName evidence="1">Uncharacterized protein</fullName>
    </submittedName>
</protein>
<comment type="caution">
    <text evidence="1">The sequence shown here is derived from an EMBL/GenBank/DDBJ whole genome shotgun (WGS) entry which is preliminary data.</text>
</comment>
<evidence type="ECO:0000313" key="1">
    <source>
        <dbReference type="EMBL" id="MPC68886.1"/>
    </source>
</evidence>
<organism evidence="1 2">
    <name type="scientific">Portunus trituberculatus</name>
    <name type="common">Swimming crab</name>
    <name type="synonym">Neptunus trituberculatus</name>
    <dbReference type="NCBI Taxonomy" id="210409"/>
    <lineage>
        <taxon>Eukaryota</taxon>
        <taxon>Metazoa</taxon>
        <taxon>Ecdysozoa</taxon>
        <taxon>Arthropoda</taxon>
        <taxon>Crustacea</taxon>
        <taxon>Multicrustacea</taxon>
        <taxon>Malacostraca</taxon>
        <taxon>Eumalacostraca</taxon>
        <taxon>Eucarida</taxon>
        <taxon>Decapoda</taxon>
        <taxon>Pleocyemata</taxon>
        <taxon>Brachyura</taxon>
        <taxon>Eubrachyura</taxon>
        <taxon>Portunoidea</taxon>
        <taxon>Portunidae</taxon>
        <taxon>Portuninae</taxon>
        <taxon>Portunus</taxon>
    </lineage>
</organism>
<name>A0A5B7HFZ7_PORTR</name>